<feature type="domain" description="F5/8 type C" evidence="2">
    <location>
        <begin position="25"/>
        <end position="127"/>
    </location>
</feature>
<evidence type="ECO:0000256" key="1">
    <source>
        <dbReference type="SAM" id="MobiDB-lite"/>
    </source>
</evidence>
<organism evidence="3 4">
    <name type="scientific">Streptomyces sp. 900105755</name>
    <dbReference type="NCBI Taxonomy" id="3154389"/>
    <lineage>
        <taxon>Bacteria</taxon>
        <taxon>Bacillati</taxon>
        <taxon>Actinomycetota</taxon>
        <taxon>Actinomycetes</taxon>
        <taxon>Kitasatosporales</taxon>
        <taxon>Streptomycetaceae</taxon>
        <taxon>Streptomyces</taxon>
    </lineage>
</organism>
<dbReference type="InterPro" id="IPR008979">
    <property type="entry name" value="Galactose-bd-like_sf"/>
</dbReference>
<sequence>MPISHTHIFDPNTNTGWNAAQLSDFEVFTSGNGSGTVSTDLAVGKATSESSHTQAYASSNVTDGNQSTYWESGNNAFPQWVQVDLGSAQSASRVVLKLPVGRGARDQTLSLLGSTDGTAFSTVKASATPSTPPPATRSPSLSPRAPSGTSG</sequence>
<feature type="compositionally biased region" description="Low complexity" evidence="1">
    <location>
        <begin position="137"/>
        <end position="151"/>
    </location>
</feature>
<accession>A0ABV1TW40</accession>
<evidence type="ECO:0000259" key="2">
    <source>
        <dbReference type="PROSITE" id="PS50022"/>
    </source>
</evidence>
<protein>
    <submittedName>
        <fullName evidence="3">Discoidin domain-containing protein</fullName>
    </submittedName>
</protein>
<dbReference type="RefSeq" id="WP_351962070.1">
    <property type="nucleotide sequence ID" value="NZ_JBEOZM010000036.1"/>
</dbReference>
<comment type="caution">
    <text evidence="3">The sequence shown here is derived from an EMBL/GenBank/DDBJ whole genome shotgun (WGS) entry which is preliminary data.</text>
</comment>
<dbReference type="EMBL" id="JBEOZM010000036">
    <property type="protein sequence ID" value="MER6273837.1"/>
    <property type="molecule type" value="Genomic_DNA"/>
</dbReference>
<proteinExistence type="predicted"/>
<evidence type="ECO:0000313" key="3">
    <source>
        <dbReference type="EMBL" id="MER6273837.1"/>
    </source>
</evidence>
<reference evidence="3 4" key="1">
    <citation type="submission" date="2024-06" db="EMBL/GenBank/DDBJ databases">
        <title>The Natural Products Discovery Center: Release of the First 8490 Sequenced Strains for Exploring Actinobacteria Biosynthetic Diversity.</title>
        <authorList>
            <person name="Kalkreuter E."/>
            <person name="Kautsar S.A."/>
            <person name="Yang D."/>
            <person name="Bader C.D."/>
            <person name="Teijaro C.N."/>
            <person name="Fluegel L."/>
            <person name="Davis C.M."/>
            <person name="Simpson J.R."/>
            <person name="Lauterbach L."/>
            <person name="Steele A.D."/>
            <person name="Gui C."/>
            <person name="Meng S."/>
            <person name="Li G."/>
            <person name="Viehrig K."/>
            <person name="Ye F."/>
            <person name="Su P."/>
            <person name="Kiefer A.F."/>
            <person name="Nichols A."/>
            <person name="Cepeda A.J."/>
            <person name="Yan W."/>
            <person name="Fan B."/>
            <person name="Jiang Y."/>
            <person name="Adhikari A."/>
            <person name="Zheng C.-J."/>
            <person name="Schuster L."/>
            <person name="Cowan T.M."/>
            <person name="Smanski M.J."/>
            <person name="Chevrette M.G."/>
            <person name="De Carvalho L.P.S."/>
            <person name="Shen B."/>
        </authorList>
    </citation>
    <scope>NUCLEOTIDE SEQUENCE [LARGE SCALE GENOMIC DNA]</scope>
    <source>
        <strain evidence="3 4">NPDC001694</strain>
    </source>
</reference>
<feature type="region of interest" description="Disordered" evidence="1">
    <location>
        <begin position="122"/>
        <end position="151"/>
    </location>
</feature>
<dbReference type="SUPFAM" id="SSF49785">
    <property type="entry name" value="Galactose-binding domain-like"/>
    <property type="match status" value="1"/>
</dbReference>
<dbReference type="PROSITE" id="PS50022">
    <property type="entry name" value="FA58C_3"/>
    <property type="match status" value="1"/>
</dbReference>
<dbReference type="Proteomes" id="UP001490365">
    <property type="component" value="Unassembled WGS sequence"/>
</dbReference>
<dbReference type="Gene3D" id="2.60.120.260">
    <property type="entry name" value="Galactose-binding domain-like"/>
    <property type="match status" value="1"/>
</dbReference>
<name>A0ABV1TW40_9ACTN</name>
<gene>
    <name evidence="3" type="ORF">ABT211_42285</name>
</gene>
<evidence type="ECO:0000313" key="4">
    <source>
        <dbReference type="Proteomes" id="UP001490365"/>
    </source>
</evidence>
<dbReference type="Pfam" id="PF22633">
    <property type="entry name" value="F5_F8_type_C_2"/>
    <property type="match status" value="1"/>
</dbReference>
<dbReference type="InterPro" id="IPR000421">
    <property type="entry name" value="FA58C"/>
</dbReference>
<keyword evidence="4" id="KW-1185">Reference proteome</keyword>